<protein>
    <submittedName>
        <fullName evidence="1">Uncharacterized protein</fullName>
    </submittedName>
</protein>
<sequence length="94" mass="10947">MTFSSVEAAQQWRGREEHKVKIWPQGSLEEKVQNLLKSWEMEIFHKKSFDDFKTMDPKKAKTDNPGRNSAKVWGRVQPTTVDLLARGVPVLQHR</sequence>
<accession>A0ACC0HQ12</accession>
<evidence type="ECO:0000313" key="1">
    <source>
        <dbReference type="EMBL" id="KAI8014992.1"/>
    </source>
</evidence>
<evidence type="ECO:0000313" key="2">
    <source>
        <dbReference type="Proteomes" id="UP001060215"/>
    </source>
</evidence>
<keyword evidence="2" id="KW-1185">Reference proteome</keyword>
<organism evidence="1 2">
    <name type="scientific">Camellia lanceoleosa</name>
    <dbReference type="NCBI Taxonomy" id="1840588"/>
    <lineage>
        <taxon>Eukaryota</taxon>
        <taxon>Viridiplantae</taxon>
        <taxon>Streptophyta</taxon>
        <taxon>Embryophyta</taxon>
        <taxon>Tracheophyta</taxon>
        <taxon>Spermatophyta</taxon>
        <taxon>Magnoliopsida</taxon>
        <taxon>eudicotyledons</taxon>
        <taxon>Gunneridae</taxon>
        <taxon>Pentapetalae</taxon>
        <taxon>asterids</taxon>
        <taxon>Ericales</taxon>
        <taxon>Theaceae</taxon>
        <taxon>Camellia</taxon>
    </lineage>
</organism>
<name>A0ACC0HQ12_9ERIC</name>
<dbReference type="Proteomes" id="UP001060215">
    <property type="component" value="Chromosome 4"/>
</dbReference>
<comment type="caution">
    <text evidence="1">The sequence shown here is derived from an EMBL/GenBank/DDBJ whole genome shotgun (WGS) entry which is preliminary data.</text>
</comment>
<proteinExistence type="predicted"/>
<reference evidence="1 2" key="1">
    <citation type="journal article" date="2022" name="Plant J.">
        <title>Chromosome-level genome of Camellia lanceoleosa provides a valuable resource for understanding genome evolution and self-incompatibility.</title>
        <authorList>
            <person name="Gong W."/>
            <person name="Xiao S."/>
            <person name="Wang L."/>
            <person name="Liao Z."/>
            <person name="Chang Y."/>
            <person name="Mo W."/>
            <person name="Hu G."/>
            <person name="Li W."/>
            <person name="Zhao G."/>
            <person name="Zhu H."/>
            <person name="Hu X."/>
            <person name="Ji K."/>
            <person name="Xiang X."/>
            <person name="Song Q."/>
            <person name="Yuan D."/>
            <person name="Jin S."/>
            <person name="Zhang L."/>
        </authorList>
    </citation>
    <scope>NUCLEOTIDE SEQUENCE [LARGE SCALE GENOMIC DNA]</scope>
    <source>
        <strain evidence="1">SQ_2022a</strain>
    </source>
</reference>
<gene>
    <name evidence="1" type="ORF">LOK49_LG05G02618</name>
</gene>
<dbReference type="EMBL" id="CM045761">
    <property type="protein sequence ID" value="KAI8014992.1"/>
    <property type="molecule type" value="Genomic_DNA"/>
</dbReference>